<reference evidence="1 2" key="1">
    <citation type="submission" date="2021-12" db="EMBL/GenBank/DDBJ databases">
        <title>Siccirubricoccus leaddurans sp. nov., a high concentration Zn2+ tolerance bacterium.</title>
        <authorList>
            <person name="Cao Y."/>
        </authorList>
    </citation>
    <scope>NUCLEOTIDE SEQUENCE [LARGE SCALE GENOMIC DNA]</scope>
    <source>
        <strain evidence="1 2">KC 17139</strain>
    </source>
</reference>
<dbReference type="Proteomes" id="UP001523392">
    <property type="component" value="Unassembled WGS sequence"/>
</dbReference>
<evidence type="ECO:0000313" key="1">
    <source>
        <dbReference type="EMBL" id="MCO6419306.1"/>
    </source>
</evidence>
<gene>
    <name evidence="1" type="ORF">JYK14_24550</name>
</gene>
<evidence type="ECO:0000313" key="2">
    <source>
        <dbReference type="Proteomes" id="UP001523392"/>
    </source>
</evidence>
<sequence>MSETTFLVVGDHAQSGKLVAIDHLHTDAAGQPNGMAAPLYLKRTKRWGACASVSLNDLGNIRVLETEHEVPMYAKGRFRTAEAAEAFAARMQSLVPSRAAPAPAASEDASSGEDALAGELLRRGAQVLEQGWIPAGDVPNAEDGLRICRQDWEAAASAVERASLHSFMAELALWLADGIQASGADRNGRRLDAACAMSHLRTRVVFVTEEGLREFEESLVAEEARAKAELLAAGERLRAAGNGRDPQAEAVVLEVLTAALRAGAPPYWREVRSARYVAAGRDWTVEADLEFWDGEEATVRVWDQRPRYESHGVHWTKGNERGLVFRDGTWVRGSLGFAKPAAATPGKRKPKAAPASPKAAGMAPLAAITVALSRIGVPAH</sequence>
<protein>
    <submittedName>
        <fullName evidence="1">Uncharacterized protein</fullName>
    </submittedName>
</protein>
<dbReference type="RefSeq" id="WP_252955923.1">
    <property type="nucleotide sequence ID" value="NZ_JAFIRR010000185.1"/>
</dbReference>
<comment type="caution">
    <text evidence="1">The sequence shown here is derived from an EMBL/GenBank/DDBJ whole genome shotgun (WGS) entry which is preliminary data.</text>
</comment>
<organism evidence="1 2">
    <name type="scientific">Siccirubricoccus soli</name>
    <dbReference type="NCBI Taxonomy" id="2899147"/>
    <lineage>
        <taxon>Bacteria</taxon>
        <taxon>Pseudomonadati</taxon>
        <taxon>Pseudomonadota</taxon>
        <taxon>Alphaproteobacteria</taxon>
        <taxon>Acetobacterales</taxon>
        <taxon>Roseomonadaceae</taxon>
        <taxon>Siccirubricoccus</taxon>
    </lineage>
</organism>
<accession>A0ABT1DBI6</accession>
<name>A0ABT1DBI6_9PROT</name>
<dbReference type="EMBL" id="JAFIRR010000185">
    <property type="protein sequence ID" value="MCO6419306.1"/>
    <property type="molecule type" value="Genomic_DNA"/>
</dbReference>
<keyword evidence="2" id="KW-1185">Reference proteome</keyword>
<proteinExistence type="predicted"/>